<gene>
    <name evidence="2" type="ORF">FA046_02280</name>
</gene>
<dbReference type="InterPro" id="IPR008964">
    <property type="entry name" value="Invasin/intimin_cell_adhesion"/>
</dbReference>
<dbReference type="CDD" id="cd00102">
    <property type="entry name" value="IPT"/>
    <property type="match status" value="1"/>
</dbReference>
<accession>A0A4U1CA23</accession>
<dbReference type="Gene3D" id="2.60.40.10">
    <property type="entry name" value="Immunoglobulins"/>
    <property type="match status" value="1"/>
</dbReference>
<proteinExistence type="predicted"/>
<dbReference type="GO" id="GO:0005975">
    <property type="term" value="P:carbohydrate metabolic process"/>
    <property type="evidence" value="ECO:0007669"/>
    <property type="project" value="UniProtKB-ARBA"/>
</dbReference>
<keyword evidence="3" id="KW-1185">Reference proteome</keyword>
<feature type="domain" description="Cadherin-like beta-sandwich-like" evidence="1">
    <location>
        <begin position="571"/>
        <end position="661"/>
    </location>
</feature>
<name>A0A4U1CA23_9SPHI</name>
<protein>
    <recommendedName>
        <fullName evidence="1">Cadherin-like beta-sandwich-like domain-containing protein</fullName>
    </recommendedName>
</protein>
<dbReference type="SUPFAM" id="SSF49899">
    <property type="entry name" value="Concanavalin A-like lectins/glucanases"/>
    <property type="match status" value="1"/>
</dbReference>
<dbReference type="GO" id="GO:0004553">
    <property type="term" value="F:hydrolase activity, hydrolyzing O-glycosyl compounds"/>
    <property type="evidence" value="ECO:0007669"/>
    <property type="project" value="UniProtKB-ARBA"/>
</dbReference>
<evidence type="ECO:0000313" key="3">
    <source>
        <dbReference type="Proteomes" id="UP000308181"/>
    </source>
</evidence>
<dbReference type="Pfam" id="PF12733">
    <property type="entry name" value="Cadherin-like"/>
    <property type="match status" value="1"/>
</dbReference>
<sequence>MKINSLININIYKFINHSFLVKKSLSIIFLSLLILLGNLRLFAQNISATGTLTSFTSCAGNPSTSQDFTVEGTSLTNDIIITAPTGYEIKLNSDLTYGASVTLTQISGNVSTTTINARLMSNAVNGASGNIVSSSSGASAVNIATGTAVVTTLVVNPITGPSTVCVGSTINLFSSNLITTTPIMVGYSLRKLIGSHSGPAVKVRRSIDNVETDIGFTSSGDLDEAALKTFAGTGNDAFVTIWYDQSGNGKNMTQTNTSLQPKILFAGNLKYINSRPTIDFYLNKGLFFNTTTNLASVSAVIKSEYNAFPQYHTILGSGNNRLGGLLENNGTNFHGNVYPSALWKNGTSLASNASLNPILNTPMVISYTTTIAPSGTTVGLCIGNYNNGTNGGAILQSEVIGYATTVSSTDRQIIEVNQGTYYGVSGVVGASSSGTGAWSSDDTNIADVDATTGVVTGKVAGNVNINYTLTSGSCSIIATKNITVNSVPTITSFTPASATTGATVTITGTNFTGASVVNFGGTAATSFTVVSSTSITAVLGNGTTGSVGVTTNNCTATRTGFTFISSDANLSALSTSAGTLSPMFVSGTIAYIANVSNATTSITVTPTKSDANATITVNGTTITSGSASGSIALVSGTNTITTIVTAQDGSTTKIYTITVNRGLAPTIINFNNVAKNYFDASFTITAPTSNSTGAFTYSSSNSAVATISGTTVTINGAGSATITATQAGDATYYSSSVTSTLTVSNVSVVTKNGQVSTSNANFVSKNGVVGGDYGVNQNGMSQQTKSYDLTTGLVMHLDAGNAASYSGTGTTWTDLSGNGNNGTLINNPTYNSSNNGNLVFNGSNTYVDVPLTKTASCTFSVWTKSSSANNMLFNAGNDGSGPDLFFNGGIVSWNTWDSSNNPFGSIPATASNGNWHNYILVNDAVSNTAKLYYDGVLYGTAGYRNASTNTKLYIGGSNGSWVWNGAIGNFQVHNRILTSAEVLQNFNALKTRYGL</sequence>
<dbReference type="InterPro" id="IPR025883">
    <property type="entry name" value="Cadherin-like_domain"/>
</dbReference>
<dbReference type="SUPFAM" id="SSF81296">
    <property type="entry name" value="E set domains"/>
    <property type="match status" value="1"/>
</dbReference>
<dbReference type="EMBL" id="SWBP01000001">
    <property type="protein sequence ID" value="TKC00528.1"/>
    <property type="molecule type" value="Genomic_DNA"/>
</dbReference>
<dbReference type="InterPro" id="IPR014756">
    <property type="entry name" value="Ig_E-set"/>
</dbReference>
<dbReference type="OrthoDB" id="9814380at2"/>
<dbReference type="Gene3D" id="2.60.120.200">
    <property type="match status" value="2"/>
</dbReference>
<dbReference type="InterPro" id="IPR013783">
    <property type="entry name" value="Ig-like_fold"/>
</dbReference>
<dbReference type="Gene3D" id="2.60.40.1080">
    <property type="match status" value="1"/>
</dbReference>
<dbReference type="AlphaFoldDB" id="A0A4U1CA23"/>
<evidence type="ECO:0000313" key="2">
    <source>
        <dbReference type="EMBL" id="TKC00528.1"/>
    </source>
</evidence>
<organism evidence="2 3">
    <name type="scientific">Pedobacter cryophilus</name>
    <dbReference type="NCBI Taxonomy" id="2571271"/>
    <lineage>
        <taxon>Bacteria</taxon>
        <taxon>Pseudomonadati</taxon>
        <taxon>Bacteroidota</taxon>
        <taxon>Sphingobacteriia</taxon>
        <taxon>Sphingobacteriales</taxon>
        <taxon>Sphingobacteriaceae</taxon>
        <taxon>Pedobacter</taxon>
    </lineage>
</organism>
<dbReference type="InterPro" id="IPR013320">
    <property type="entry name" value="ConA-like_dom_sf"/>
</dbReference>
<evidence type="ECO:0000259" key="1">
    <source>
        <dbReference type="Pfam" id="PF12733"/>
    </source>
</evidence>
<dbReference type="Proteomes" id="UP000308181">
    <property type="component" value="Unassembled WGS sequence"/>
</dbReference>
<dbReference type="SUPFAM" id="SSF49373">
    <property type="entry name" value="Invasin/intimin cell-adhesion fragments"/>
    <property type="match status" value="1"/>
</dbReference>
<comment type="caution">
    <text evidence="2">The sequence shown here is derived from an EMBL/GenBank/DDBJ whole genome shotgun (WGS) entry which is preliminary data.</text>
</comment>
<reference evidence="2 3" key="1">
    <citation type="submission" date="2019-04" db="EMBL/GenBank/DDBJ databases">
        <title>Pedobacter sp. AR-3-17 sp. nov., isolated from Arctic soil.</title>
        <authorList>
            <person name="Dahal R.H."/>
            <person name="Kim D.-U."/>
        </authorList>
    </citation>
    <scope>NUCLEOTIDE SEQUENCE [LARGE SCALE GENOMIC DNA]</scope>
    <source>
        <strain evidence="2 3">AR-3-17</strain>
    </source>
</reference>